<dbReference type="Proteomes" id="UP000509222">
    <property type="component" value="Chromosome"/>
</dbReference>
<evidence type="ECO:0000313" key="2">
    <source>
        <dbReference type="Proteomes" id="UP000509222"/>
    </source>
</evidence>
<evidence type="ECO:0000313" key="1">
    <source>
        <dbReference type="EMBL" id="QKX52687.1"/>
    </source>
</evidence>
<organism evidence="1 2">
    <name type="scientific">Planococcus glaciei</name>
    <dbReference type="NCBI Taxonomy" id="459472"/>
    <lineage>
        <taxon>Bacteria</taxon>
        <taxon>Bacillati</taxon>
        <taxon>Bacillota</taxon>
        <taxon>Bacilli</taxon>
        <taxon>Bacillales</taxon>
        <taxon>Caryophanaceae</taxon>
        <taxon>Planococcus</taxon>
    </lineage>
</organism>
<reference evidence="1 2" key="1">
    <citation type="submission" date="2020-04" db="EMBL/GenBank/DDBJ databases">
        <authorList>
            <person name="Pajer P."/>
            <person name="Broz P."/>
        </authorList>
    </citation>
    <scope>NUCLEOTIDE SEQUENCE [LARGE SCALE GENOMIC DNA]</scope>
    <source>
        <strain evidence="2">NRL-ATB46093</strain>
    </source>
</reference>
<keyword evidence="2" id="KW-1185">Reference proteome</keyword>
<dbReference type="AlphaFoldDB" id="A0A7H8QFG1"/>
<accession>A0A7H8QFG1</accession>
<proteinExistence type="predicted"/>
<gene>
    <name evidence="1" type="ORF">HF394_11850</name>
</gene>
<reference evidence="2" key="2">
    <citation type="submission" date="2020-06" db="EMBL/GenBank/DDBJ databases">
        <title>Isolation of Planomicrobium glaciei.</title>
        <authorList>
            <person name="Malisova L."/>
            <person name="Safrankova R."/>
            <person name="Jakubu V."/>
            <person name="Spanelova P."/>
        </authorList>
    </citation>
    <scope>NUCLEOTIDE SEQUENCE [LARGE SCALE GENOMIC DNA]</scope>
    <source>
        <strain evidence="2">NRL-ATB46093</strain>
    </source>
</reference>
<dbReference type="InterPro" id="IPR046038">
    <property type="entry name" value="DUF5996"/>
</dbReference>
<protein>
    <submittedName>
        <fullName evidence="1">Uncharacterized protein</fullName>
    </submittedName>
</protein>
<sequence>MEGDVFMELVKHSEWQDTKLTLHLLSQILGKLRLETAQQEPQWAHVMLTLTVDGFSTGLLYFEDHVFQADVNIRKHALSMNVDGEEHSMPLQNGTPIKTYYEFIFQTLQQHGIFIAINPRPQEMAVATLLSEDTVHHVYEPLQALRGLELFHFAQREELKFVGPLRCRKVKPGLFWGTFDVSAIVIQNIAEPFPEDKPIEKAAFDEQFIEFGFWLGDDRTDAPSFFILPYPFLYMNLNDPSIEPEEAYYDSQASEFFLPVPAVMNASSPSSAVQRFFNTGFDVLTRELKWEGCEYYKTPLLMKSQPTVKSGN</sequence>
<dbReference type="EMBL" id="CP051177">
    <property type="protein sequence ID" value="QKX52687.1"/>
    <property type="molecule type" value="Genomic_DNA"/>
</dbReference>
<name>A0A7H8QFG1_9BACL</name>
<dbReference type="Pfam" id="PF19459">
    <property type="entry name" value="DUF5996"/>
    <property type="match status" value="1"/>
</dbReference>